<evidence type="ECO:0000256" key="4">
    <source>
        <dbReference type="ARBA" id="ARBA00023163"/>
    </source>
</evidence>
<dbReference type="EMBL" id="MOEC01000014">
    <property type="protein sequence ID" value="OIS92736.1"/>
    <property type="molecule type" value="Genomic_DNA"/>
</dbReference>
<evidence type="ECO:0000313" key="7">
    <source>
        <dbReference type="Proteomes" id="UP000182985"/>
    </source>
</evidence>
<comment type="similarity">
    <text evidence="1">Belongs to the SorC transcriptional regulatory family.</text>
</comment>
<name>A0A1J6ICF7_9HYPH</name>
<proteinExistence type="inferred from homology"/>
<evidence type="ECO:0000256" key="3">
    <source>
        <dbReference type="ARBA" id="ARBA00023125"/>
    </source>
</evidence>
<keyword evidence="4" id="KW-0804">Transcription</keyword>
<evidence type="ECO:0000313" key="6">
    <source>
        <dbReference type="EMBL" id="OIS92736.1"/>
    </source>
</evidence>
<evidence type="ECO:0000256" key="2">
    <source>
        <dbReference type="ARBA" id="ARBA00023015"/>
    </source>
</evidence>
<organism evidence="6 7">
    <name type="scientific">Brucella cytisi</name>
    <dbReference type="NCBI Taxonomy" id="407152"/>
    <lineage>
        <taxon>Bacteria</taxon>
        <taxon>Pseudomonadati</taxon>
        <taxon>Pseudomonadota</taxon>
        <taxon>Alphaproteobacteria</taxon>
        <taxon>Hyphomicrobiales</taxon>
        <taxon>Brucellaceae</taxon>
        <taxon>Brucella/Ochrobactrum group</taxon>
        <taxon>Brucella</taxon>
    </lineage>
</organism>
<dbReference type="Gene3D" id="1.10.10.10">
    <property type="entry name" value="Winged helix-like DNA-binding domain superfamily/Winged helix DNA-binding domain"/>
    <property type="match status" value="1"/>
</dbReference>
<feature type="domain" description="Sugar-binding" evidence="5">
    <location>
        <begin position="67"/>
        <end position="318"/>
    </location>
</feature>
<dbReference type="Gene3D" id="3.40.50.1360">
    <property type="match status" value="1"/>
</dbReference>
<gene>
    <name evidence="6" type="ORF">BLA27_14955</name>
</gene>
<dbReference type="PANTHER" id="PTHR34294:SF1">
    <property type="entry name" value="TRANSCRIPTIONAL REGULATOR LSRR"/>
    <property type="match status" value="1"/>
</dbReference>
<keyword evidence="2" id="KW-0805">Transcription regulation</keyword>
<keyword evidence="3 6" id="KW-0238">DNA-binding</keyword>
<dbReference type="InterPro" id="IPR051054">
    <property type="entry name" value="SorC_transcr_regulators"/>
</dbReference>
<dbReference type="PANTHER" id="PTHR34294">
    <property type="entry name" value="TRANSCRIPTIONAL REGULATOR-RELATED"/>
    <property type="match status" value="1"/>
</dbReference>
<dbReference type="GO" id="GO:0030246">
    <property type="term" value="F:carbohydrate binding"/>
    <property type="evidence" value="ECO:0007669"/>
    <property type="project" value="InterPro"/>
</dbReference>
<reference evidence="6 7" key="1">
    <citation type="submission" date="2016-10" db="EMBL/GenBank/DDBJ databases">
        <title>The Draft Genome Sequence of the Potato Rhizosphere Bacteria Ochrobactrum sp. IPA7.2.</title>
        <authorList>
            <person name="Gogoleva N.E."/>
            <person name="Khlopko Y.A."/>
            <person name="Burygin G.L."/>
            <person name="Plotnikov A.O."/>
        </authorList>
    </citation>
    <scope>NUCLEOTIDE SEQUENCE [LARGE SCALE GENOMIC DNA]</scope>
    <source>
        <strain evidence="6 7">IPA7.2</strain>
    </source>
</reference>
<dbReference type="SUPFAM" id="SSF100950">
    <property type="entry name" value="NagB/RpiA/CoA transferase-like"/>
    <property type="match status" value="1"/>
</dbReference>
<keyword evidence="7" id="KW-1185">Reference proteome</keyword>
<evidence type="ECO:0000259" key="5">
    <source>
        <dbReference type="Pfam" id="PF04198"/>
    </source>
</evidence>
<dbReference type="InterPro" id="IPR037171">
    <property type="entry name" value="NagB/RpiA_transferase-like"/>
</dbReference>
<dbReference type="RefSeq" id="WP_071632444.1">
    <property type="nucleotide sequence ID" value="NZ_MOEC01000014.1"/>
</dbReference>
<sequence>MNGKPKQNSSAVHADERMQMRVVWEYFMEGRTQGEIAQAHSTNRLRINKIIAEARRSGLVTITLNSRLASCVELEQQLVADFSLHHASIVPTPDDADLVPVLVGQATADYLVTRLNTTGISGIGVGWGATLREMVRHIPMMKRPDVFVNSVLGGLTHGIEINTFDIASDLARQLNAQCSYLAAPIYAGSPQSRDAIVSQNVFEDAFEQIRKNDIIIVSIGDMTQRSLLVRYGLPSNVKLEELIAAGACGDIMAQFIDKNGLPIDHPINQRAIAPSFDTLTNVPTVVFASGGLNKAEAIAAALLSGMGNVLISDEETARLASQIALERRYSA</sequence>
<protein>
    <submittedName>
        <fullName evidence="6">DNA-binding transcriptional regulator</fullName>
    </submittedName>
</protein>
<evidence type="ECO:0000256" key="1">
    <source>
        <dbReference type="ARBA" id="ARBA00010466"/>
    </source>
</evidence>
<dbReference type="OrthoDB" id="9808171at2"/>
<dbReference type="Pfam" id="PF04198">
    <property type="entry name" value="Sugar-bind"/>
    <property type="match status" value="1"/>
</dbReference>
<dbReference type="Proteomes" id="UP000182985">
    <property type="component" value="Unassembled WGS sequence"/>
</dbReference>
<dbReference type="InterPro" id="IPR036388">
    <property type="entry name" value="WH-like_DNA-bd_sf"/>
</dbReference>
<comment type="caution">
    <text evidence="6">The sequence shown here is derived from an EMBL/GenBank/DDBJ whole genome shotgun (WGS) entry which is preliminary data.</text>
</comment>
<dbReference type="InterPro" id="IPR007324">
    <property type="entry name" value="Sugar-bd_dom_put"/>
</dbReference>
<dbReference type="AlphaFoldDB" id="A0A1J6ICF7"/>
<dbReference type="GO" id="GO:0003677">
    <property type="term" value="F:DNA binding"/>
    <property type="evidence" value="ECO:0007669"/>
    <property type="project" value="UniProtKB-KW"/>
</dbReference>
<accession>A0A1J6ICF7</accession>